<keyword evidence="4" id="KW-1185">Reference proteome</keyword>
<dbReference type="RefSeq" id="WP_255038383.1">
    <property type="nucleotide sequence ID" value="NZ_RJUF01000175.1"/>
</dbReference>
<feature type="region of interest" description="Disordered" evidence="1">
    <location>
        <begin position="173"/>
        <end position="196"/>
    </location>
</feature>
<dbReference type="PROSITE" id="PS51257">
    <property type="entry name" value="PROKAR_LIPOPROTEIN"/>
    <property type="match status" value="1"/>
</dbReference>
<accession>A0AAE3KVW7</accession>
<sequence>MKNPLKILFLLLTAWVFACNPNLDNDDILPDDNNNAINSQSTNDQGSTQTGNGSTIKPACNLIAYSDTLFFLENLKDDLKVKPLVKRDGEYGAYPEGLEINESHGEINITKSESGLRYTVFFIPKNTKDTCFTHLTISGVDYLSKIYLLDKNEKIAAPIYNNNPAFAIPGVNTRTTEFDDDDDDDNGNGTLDEPLPGQQVIAQGLDISKIDGKIVLDNSLRKGLLGTNPKNGSTKKLKLFYRLDDKSGKALNRIELEFHYFEKESDVPKSLKDKIIENQNSYYNPNFGLKYARIFRIFRKPRPPQIVIVGRNY</sequence>
<dbReference type="EMBL" id="RJUF01000175">
    <property type="protein sequence ID" value="MCP9764691.1"/>
    <property type="molecule type" value="Genomic_DNA"/>
</dbReference>
<organism evidence="3 4">
    <name type="scientific">Lacihabitans soyangensis</name>
    <dbReference type="NCBI Taxonomy" id="869394"/>
    <lineage>
        <taxon>Bacteria</taxon>
        <taxon>Pseudomonadati</taxon>
        <taxon>Bacteroidota</taxon>
        <taxon>Cytophagia</taxon>
        <taxon>Cytophagales</taxon>
        <taxon>Leadbetterellaceae</taxon>
        <taxon>Lacihabitans</taxon>
    </lineage>
</organism>
<keyword evidence="2" id="KW-0732">Signal</keyword>
<feature type="signal peptide" evidence="2">
    <location>
        <begin position="1"/>
        <end position="18"/>
    </location>
</feature>
<feature type="chain" id="PRO_5042067688" description="Lipoprotein" evidence="2">
    <location>
        <begin position="19"/>
        <end position="313"/>
    </location>
</feature>
<dbReference type="AlphaFoldDB" id="A0AAE3KVW7"/>
<feature type="region of interest" description="Disordered" evidence="1">
    <location>
        <begin position="30"/>
        <end position="53"/>
    </location>
</feature>
<evidence type="ECO:0000256" key="1">
    <source>
        <dbReference type="SAM" id="MobiDB-lite"/>
    </source>
</evidence>
<evidence type="ECO:0000313" key="4">
    <source>
        <dbReference type="Proteomes" id="UP001204144"/>
    </source>
</evidence>
<protein>
    <recommendedName>
        <fullName evidence="5">Lipoprotein</fullName>
    </recommendedName>
</protein>
<proteinExistence type="predicted"/>
<reference evidence="3 4" key="1">
    <citation type="submission" date="2018-11" db="EMBL/GenBank/DDBJ databases">
        <title>Novel bacteria species description.</title>
        <authorList>
            <person name="Han J.-H."/>
        </authorList>
    </citation>
    <scope>NUCLEOTIDE SEQUENCE [LARGE SCALE GENOMIC DNA]</scope>
    <source>
        <strain evidence="3 4">KCTC23259</strain>
    </source>
</reference>
<evidence type="ECO:0000256" key="2">
    <source>
        <dbReference type="SAM" id="SignalP"/>
    </source>
</evidence>
<feature type="compositionally biased region" description="Polar residues" evidence="1">
    <location>
        <begin position="39"/>
        <end position="53"/>
    </location>
</feature>
<gene>
    <name evidence="3" type="ORF">EGI31_17265</name>
</gene>
<name>A0AAE3KVW7_9BACT</name>
<dbReference type="Proteomes" id="UP001204144">
    <property type="component" value="Unassembled WGS sequence"/>
</dbReference>
<comment type="caution">
    <text evidence="3">The sequence shown here is derived from an EMBL/GenBank/DDBJ whole genome shotgun (WGS) entry which is preliminary data.</text>
</comment>
<evidence type="ECO:0008006" key="5">
    <source>
        <dbReference type="Google" id="ProtNLM"/>
    </source>
</evidence>
<evidence type="ECO:0000313" key="3">
    <source>
        <dbReference type="EMBL" id="MCP9764691.1"/>
    </source>
</evidence>